<dbReference type="Proteomes" id="UP000184216">
    <property type="component" value="Unassembled WGS sequence"/>
</dbReference>
<dbReference type="PANTHER" id="PTHR44591">
    <property type="entry name" value="STRESS RESPONSE REGULATOR PROTEIN 1"/>
    <property type="match status" value="1"/>
</dbReference>
<feature type="domain" description="Response regulatory" evidence="3">
    <location>
        <begin position="5"/>
        <end position="122"/>
    </location>
</feature>
<dbReference type="PANTHER" id="PTHR44591:SF3">
    <property type="entry name" value="RESPONSE REGULATORY DOMAIN-CONTAINING PROTEIN"/>
    <property type="match status" value="1"/>
</dbReference>
<dbReference type="InterPro" id="IPR001789">
    <property type="entry name" value="Sig_transdc_resp-reg_receiver"/>
</dbReference>
<evidence type="ECO:0000313" key="6">
    <source>
        <dbReference type="Proteomes" id="UP000184216"/>
    </source>
</evidence>
<keyword evidence="1 2" id="KW-0597">Phosphoprotein</keyword>
<reference evidence="5 6" key="2">
    <citation type="submission" date="2016-11" db="EMBL/GenBank/DDBJ databases">
        <authorList>
            <person name="Varghese N."/>
            <person name="Submissions S."/>
        </authorList>
    </citation>
    <scope>NUCLEOTIDE SEQUENCE [LARGE SCALE GENOMIC DNA]</scope>
    <source>
        <strain evidence="5 6">DSM 6368</strain>
    </source>
</reference>
<dbReference type="AlphaFoldDB" id="A0AB36NWS2"/>
<evidence type="ECO:0000313" key="4">
    <source>
        <dbReference type="EMBL" id="OXB00892.1"/>
    </source>
</evidence>
<dbReference type="GO" id="GO:0000160">
    <property type="term" value="P:phosphorelay signal transduction system"/>
    <property type="evidence" value="ECO:0007669"/>
    <property type="project" value="InterPro"/>
</dbReference>
<dbReference type="InterPro" id="IPR050595">
    <property type="entry name" value="Bact_response_regulator"/>
</dbReference>
<evidence type="ECO:0000313" key="7">
    <source>
        <dbReference type="Proteomes" id="UP000198431"/>
    </source>
</evidence>
<dbReference type="Pfam" id="PF00072">
    <property type="entry name" value="Response_reg"/>
    <property type="match status" value="1"/>
</dbReference>
<dbReference type="EMBL" id="MUHB01000020">
    <property type="protein sequence ID" value="OXB00892.1"/>
    <property type="molecule type" value="Genomic_DNA"/>
</dbReference>
<evidence type="ECO:0000259" key="3">
    <source>
        <dbReference type="PROSITE" id="PS50110"/>
    </source>
</evidence>
<reference evidence="4 7" key="1">
    <citation type="submission" date="2016-11" db="EMBL/GenBank/DDBJ databases">
        <title>Whole genomes of Flavobacteriaceae.</title>
        <authorList>
            <person name="Stine C."/>
            <person name="Li C."/>
            <person name="Tadesse D."/>
        </authorList>
    </citation>
    <scope>NUCLEOTIDE SEQUENCE [LARGE SCALE GENOMIC DNA]</scope>
    <source>
        <strain evidence="4 7">ATCC 19366</strain>
    </source>
</reference>
<protein>
    <submittedName>
        <fullName evidence="5">CheY chemotaxis protein or a CheY-like REC (Receiver) domain</fullName>
    </submittedName>
    <submittedName>
        <fullName evidence="4">Response regulator</fullName>
    </submittedName>
</protein>
<dbReference type="SUPFAM" id="SSF52172">
    <property type="entry name" value="CheY-like"/>
    <property type="match status" value="1"/>
</dbReference>
<organism evidence="4 7">
    <name type="scientific">Flavobacterium pectinovorum</name>
    <dbReference type="NCBI Taxonomy" id="29533"/>
    <lineage>
        <taxon>Bacteria</taxon>
        <taxon>Pseudomonadati</taxon>
        <taxon>Bacteroidota</taxon>
        <taxon>Flavobacteriia</taxon>
        <taxon>Flavobacteriales</taxon>
        <taxon>Flavobacteriaceae</taxon>
        <taxon>Flavobacterium</taxon>
    </lineage>
</organism>
<feature type="modified residue" description="4-aspartylphosphate" evidence="2">
    <location>
        <position position="57"/>
    </location>
</feature>
<keyword evidence="6" id="KW-1185">Reference proteome</keyword>
<dbReference type="RefSeq" id="WP_042566809.1">
    <property type="nucleotide sequence ID" value="NZ_FRBX01000008.1"/>
</dbReference>
<accession>A0AB36NWS2</accession>
<sequence length="122" mass="13939">MKYKNILQIDDDFDDCEFFQQALESVSNAVYMALHNPVEALQKLINREIKPDIIFLDINMPLMTGIELLAEIKKTEAIKNIPVILFSTGPAPIAYPKVLGAEDYWTKPNNFNELKNLLKDIV</sequence>
<evidence type="ECO:0000313" key="5">
    <source>
        <dbReference type="EMBL" id="SHN18704.1"/>
    </source>
</evidence>
<dbReference type="InterPro" id="IPR011006">
    <property type="entry name" value="CheY-like_superfamily"/>
</dbReference>
<evidence type="ECO:0000256" key="1">
    <source>
        <dbReference type="ARBA" id="ARBA00022553"/>
    </source>
</evidence>
<dbReference type="SMART" id="SM00448">
    <property type="entry name" value="REC"/>
    <property type="match status" value="1"/>
</dbReference>
<comment type="caution">
    <text evidence="4">The sequence shown here is derived from an EMBL/GenBank/DDBJ whole genome shotgun (WGS) entry which is preliminary data.</text>
</comment>
<proteinExistence type="predicted"/>
<dbReference type="EMBL" id="FRBX01000008">
    <property type="protein sequence ID" value="SHN18704.1"/>
    <property type="molecule type" value="Genomic_DNA"/>
</dbReference>
<dbReference type="Proteomes" id="UP000198431">
    <property type="component" value="Unassembled WGS sequence"/>
</dbReference>
<dbReference type="PROSITE" id="PS50110">
    <property type="entry name" value="RESPONSE_REGULATORY"/>
    <property type="match status" value="1"/>
</dbReference>
<name>A0AB36NWS2_9FLAO</name>
<gene>
    <name evidence="4" type="ORF">B0A72_19195</name>
    <name evidence="5" type="ORF">SAMN05444387_4540</name>
</gene>
<dbReference type="Gene3D" id="3.40.50.2300">
    <property type="match status" value="1"/>
</dbReference>
<evidence type="ECO:0000256" key="2">
    <source>
        <dbReference type="PROSITE-ProRule" id="PRU00169"/>
    </source>
</evidence>